<protein>
    <submittedName>
        <fullName evidence="2">Uncharacterized protein</fullName>
    </submittedName>
</protein>
<keyword evidence="3" id="KW-1185">Reference proteome</keyword>
<dbReference type="Gene3D" id="1.20.5.340">
    <property type="match status" value="1"/>
</dbReference>
<sequence length="216" mass="24277">MADKSPAELEKEIDRLRAELHTKANSSSLAGLTRKNDIESAALKSDKEVLATQSWVQNETKPKLWEAIKNPEILGFVAAFTIAKLELTPLISLEPAIEKFFERKGIERNKWGILRRLKADELERRRQEAAAAETRLTRLEQGTARLQDNTTSAHNKIANSNRRIQTLEGKVAGLVRTDRKTRRNVRESLSSRDLATARDRVSALETRVNALTVALG</sequence>
<gene>
    <name evidence="2" type="ORF">IPT68_18940</name>
</gene>
<dbReference type="EMBL" id="CP063374">
    <property type="protein sequence ID" value="QOV41963.1"/>
    <property type="molecule type" value="Genomic_DNA"/>
</dbReference>
<dbReference type="Proteomes" id="UP000594008">
    <property type="component" value="Chromosome"/>
</dbReference>
<evidence type="ECO:0000313" key="3">
    <source>
        <dbReference type="Proteomes" id="UP000594008"/>
    </source>
</evidence>
<name>A0A7M2T260_STRCW</name>
<dbReference type="AlphaFoldDB" id="A0A7M2T260"/>
<feature type="region of interest" description="Disordered" evidence="1">
    <location>
        <begin position="143"/>
        <end position="162"/>
    </location>
</feature>
<evidence type="ECO:0000313" key="2">
    <source>
        <dbReference type="EMBL" id="QOV41963.1"/>
    </source>
</evidence>
<dbReference type="KEGG" id="schf:IPT68_18940"/>
<organism evidence="2 3">
    <name type="scientific">Streptomyces chromofuscus</name>
    <dbReference type="NCBI Taxonomy" id="42881"/>
    <lineage>
        <taxon>Bacteria</taxon>
        <taxon>Bacillati</taxon>
        <taxon>Actinomycetota</taxon>
        <taxon>Actinomycetes</taxon>
        <taxon>Kitasatosporales</taxon>
        <taxon>Streptomycetaceae</taxon>
        <taxon>Streptomyces</taxon>
    </lineage>
</organism>
<evidence type="ECO:0000256" key="1">
    <source>
        <dbReference type="SAM" id="MobiDB-lite"/>
    </source>
</evidence>
<dbReference type="RefSeq" id="WP_189695896.1">
    <property type="nucleotide sequence ID" value="NZ_BMTA01000001.1"/>
</dbReference>
<feature type="compositionally biased region" description="Polar residues" evidence="1">
    <location>
        <begin position="144"/>
        <end position="162"/>
    </location>
</feature>
<reference evidence="2 3" key="1">
    <citation type="submission" date="2020-10" db="EMBL/GenBank/DDBJ databases">
        <title>Streptomyces chromofuscus complate genome analysis.</title>
        <authorList>
            <person name="Anwar N."/>
        </authorList>
    </citation>
    <scope>NUCLEOTIDE SEQUENCE [LARGE SCALE GENOMIC DNA]</scope>
    <source>
        <strain evidence="2 3">DSM 40273</strain>
    </source>
</reference>
<proteinExistence type="predicted"/>
<accession>A0A7M2T260</accession>